<keyword evidence="3" id="KW-1185">Reference proteome</keyword>
<feature type="non-terminal residue" evidence="2">
    <location>
        <position position="83"/>
    </location>
</feature>
<dbReference type="Proteomes" id="UP000054279">
    <property type="component" value="Unassembled WGS sequence"/>
</dbReference>
<gene>
    <name evidence="2" type="ORF">M422DRAFT_145198</name>
</gene>
<reference evidence="2 3" key="1">
    <citation type="submission" date="2014-06" db="EMBL/GenBank/DDBJ databases">
        <title>Evolutionary Origins and Diversification of the Mycorrhizal Mutualists.</title>
        <authorList>
            <consortium name="DOE Joint Genome Institute"/>
            <consortium name="Mycorrhizal Genomics Consortium"/>
            <person name="Kohler A."/>
            <person name="Kuo A."/>
            <person name="Nagy L.G."/>
            <person name="Floudas D."/>
            <person name="Copeland A."/>
            <person name="Barry K.W."/>
            <person name="Cichocki N."/>
            <person name="Veneault-Fourrey C."/>
            <person name="LaButti K."/>
            <person name="Lindquist E.A."/>
            <person name="Lipzen A."/>
            <person name="Lundell T."/>
            <person name="Morin E."/>
            <person name="Murat C."/>
            <person name="Riley R."/>
            <person name="Ohm R."/>
            <person name="Sun H."/>
            <person name="Tunlid A."/>
            <person name="Henrissat B."/>
            <person name="Grigoriev I.V."/>
            <person name="Hibbett D.S."/>
            <person name="Martin F."/>
        </authorList>
    </citation>
    <scope>NUCLEOTIDE SEQUENCE [LARGE SCALE GENOMIC DNA]</scope>
    <source>
        <strain evidence="2 3">SS14</strain>
    </source>
</reference>
<evidence type="ECO:0000259" key="1">
    <source>
        <dbReference type="Pfam" id="PF22807"/>
    </source>
</evidence>
<organism evidence="2 3">
    <name type="scientific">Sphaerobolus stellatus (strain SS14)</name>
    <dbReference type="NCBI Taxonomy" id="990650"/>
    <lineage>
        <taxon>Eukaryota</taxon>
        <taxon>Fungi</taxon>
        <taxon>Dikarya</taxon>
        <taxon>Basidiomycota</taxon>
        <taxon>Agaricomycotina</taxon>
        <taxon>Agaricomycetes</taxon>
        <taxon>Phallomycetidae</taxon>
        <taxon>Geastrales</taxon>
        <taxon>Sphaerobolaceae</taxon>
        <taxon>Sphaerobolus</taxon>
    </lineage>
</organism>
<dbReference type="EMBL" id="KN837187">
    <property type="protein sequence ID" value="KIJ35528.1"/>
    <property type="molecule type" value="Genomic_DNA"/>
</dbReference>
<name>A0A0C9TYI2_SPHS4</name>
<dbReference type="InterPro" id="IPR054539">
    <property type="entry name" value="Beta-prop_PDH"/>
</dbReference>
<dbReference type="OrthoDB" id="507128at2759"/>
<sequence>LTAQFVNDNPADELERVELTRPAGFYGFPDCTTLWNPTADPIGDPQFVDLPRGTQFSLNLEPERDDAWCLNKSNNQPPVFSFQ</sequence>
<feature type="domain" description="Pyrroloquinoline quinone-dependent pyranose dehydrogenase beta-propeller" evidence="1">
    <location>
        <begin position="4"/>
        <end position="83"/>
    </location>
</feature>
<dbReference type="Pfam" id="PF22807">
    <property type="entry name" value="TrAA12"/>
    <property type="match status" value="1"/>
</dbReference>
<dbReference type="HOGENOM" id="CLU_2549349_0_0_1"/>
<dbReference type="AlphaFoldDB" id="A0A0C9TYI2"/>
<evidence type="ECO:0000313" key="2">
    <source>
        <dbReference type="EMBL" id="KIJ35528.1"/>
    </source>
</evidence>
<proteinExistence type="predicted"/>
<feature type="non-terminal residue" evidence="2">
    <location>
        <position position="1"/>
    </location>
</feature>
<accession>A0A0C9TYI2</accession>
<protein>
    <recommendedName>
        <fullName evidence="1">Pyrroloquinoline quinone-dependent pyranose dehydrogenase beta-propeller domain-containing protein</fullName>
    </recommendedName>
</protein>
<evidence type="ECO:0000313" key="3">
    <source>
        <dbReference type="Proteomes" id="UP000054279"/>
    </source>
</evidence>